<dbReference type="EMBL" id="BK015778">
    <property type="protein sequence ID" value="DAE24616.1"/>
    <property type="molecule type" value="Genomic_DNA"/>
</dbReference>
<sequence length="86" mass="10299">MMNMFEDKPTPEQVEFLKRLNRRRAALKEAFTPEVLDILEKEFQTNLPCFQGKAGSYDPLDAMRRDAQREMLLWVKYEIEQYNPDL</sequence>
<organism evidence="1">
    <name type="scientific">virus sp. ctPLL24</name>
    <dbReference type="NCBI Taxonomy" id="2826802"/>
    <lineage>
        <taxon>Viruses</taxon>
    </lineage>
</organism>
<name>A0A8S5QZU0_9VIRU</name>
<accession>A0A8S5QZU0</accession>
<reference evidence="1" key="1">
    <citation type="journal article" date="2021" name="Proc. Natl. Acad. Sci. U.S.A.">
        <title>A Catalog of Tens of Thousands of Viruses from Human Metagenomes Reveals Hidden Associations with Chronic Diseases.</title>
        <authorList>
            <person name="Tisza M.J."/>
            <person name="Buck C.B."/>
        </authorList>
    </citation>
    <scope>NUCLEOTIDE SEQUENCE</scope>
    <source>
        <strain evidence="1">CtPLL24</strain>
    </source>
</reference>
<proteinExistence type="predicted"/>
<protein>
    <submittedName>
        <fullName evidence="1">Uncharacterized protein</fullName>
    </submittedName>
</protein>
<evidence type="ECO:0000313" key="1">
    <source>
        <dbReference type="EMBL" id="DAE24616.1"/>
    </source>
</evidence>